<accession>A0A0A0I6L7</accession>
<dbReference type="Gene3D" id="1.10.1760.20">
    <property type="match status" value="1"/>
</dbReference>
<dbReference type="EMBL" id="JDRY01000103">
    <property type="protein sequence ID" value="KGM95285.1"/>
    <property type="molecule type" value="Genomic_DNA"/>
</dbReference>
<evidence type="ECO:0000313" key="3">
    <source>
        <dbReference type="Proteomes" id="UP000030014"/>
    </source>
</evidence>
<name>A0A0A0I6L7_CLOBO</name>
<proteinExistence type="predicted"/>
<dbReference type="InterPro" id="IPR024529">
    <property type="entry name" value="ECF_trnsprt_substrate-spec"/>
</dbReference>
<sequence length="195" mass="20898">MEKNFSMEKKEKTRKIAVFAMFSAISVILGFTPLGIIPIPPVAATIIHVPVIITAILEGPVLGVLMGIVFGVISLTTAIMRPSIISFIAYNPIVSVLPRIFIGLVAYYTYKALKIKKESVRIGAAAALGTITNTIGFLGMGYLIYGDKIAYAIGKTPETVGKWVLGIGATHCVPEVLVAVLITIPIVFAAKKIRR</sequence>
<dbReference type="AlphaFoldDB" id="A0A0A0I6L7"/>
<protein>
    <submittedName>
        <fullName evidence="2">Membrane protein</fullName>
    </submittedName>
</protein>
<gene>
    <name evidence="2" type="ORF">Z955_14175</name>
</gene>
<feature type="transmembrane region" description="Helical" evidence="1">
    <location>
        <begin position="16"/>
        <end position="33"/>
    </location>
</feature>
<dbReference type="GO" id="GO:0022857">
    <property type="term" value="F:transmembrane transporter activity"/>
    <property type="evidence" value="ECO:0007669"/>
    <property type="project" value="InterPro"/>
</dbReference>
<keyword evidence="1" id="KW-0472">Membrane</keyword>
<feature type="transmembrane region" description="Helical" evidence="1">
    <location>
        <begin position="165"/>
        <end position="190"/>
    </location>
</feature>
<dbReference type="Pfam" id="PF12822">
    <property type="entry name" value="ECF_trnsprt"/>
    <property type="match status" value="1"/>
</dbReference>
<feature type="transmembrane region" description="Helical" evidence="1">
    <location>
        <begin position="64"/>
        <end position="81"/>
    </location>
</feature>
<evidence type="ECO:0000256" key="1">
    <source>
        <dbReference type="SAM" id="Phobius"/>
    </source>
</evidence>
<organism evidence="2 3">
    <name type="scientific">Clostridium botulinum C/D str. DC5</name>
    <dbReference type="NCBI Taxonomy" id="1443128"/>
    <lineage>
        <taxon>Bacteria</taxon>
        <taxon>Bacillati</taxon>
        <taxon>Bacillota</taxon>
        <taxon>Clostridia</taxon>
        <taxon>Eubacteriales</taxon>
        <taxon>Clostridiaceae</taxon>
        <taxon>Clostridium</taxon>
    </lineage>
</organism>
<reference evidence="2 3" key="1">
    <citation type="submission" date="2014-01" db="EMBL/GenBank/DDBJ databases">
        <title>Plasmidome dynamics in the species complex Clostridium novyi sensu lato converts strains of independent lineages into distinctly different pathogens.</title>
        <authorList>
            <person name="Skarin H."/>
            <person name="Segerman B."/>
        </authorList>
    </citation>
    <scope>NUCLEOTIDE SEQUENCE [LARGE SCALE GENOMIC DNA]</scope>
    <source>
        <strain evidence="2 3">DC5</strain>
    </source>
</reference>
<keyword evidence="1" id="KW-0812">Transmembrane</keyword>
<evidence type="ECO:0000313" key="2">
    <source>
        <dbReference type="EMBL" id="KGM95285.1"/>
    </source>
</evidence>
<dbReference type="RefSeq" id="WP_039258094.1">
    <property type="nucleotide sequence ID" value="NZ_JDRY01000103.1"/>
</dbReference>
<keyword evidence="1" id="KW-1133">Transmembrane helix</keyword>
<feature type="transmembrane region" description="Helical" evidence="1">
    <location>
        <begin position="87"/>
        <end position="110"/>
    </location>
</feature>
<dbReference type="Proteomes" id="UP000030014">
    <property type="component" value="Unassembled WGS sequence"/>
</dbReference>
<comment type="caution">
    <text evidence="2">The sequence shown here is derived from an EMBL/GenBank/DDBJ whole genome shotgun (WGS) entry which is preliminary data.</text>
</comment>
<feature type="transmembrane region" description="Helical" evidence="1">
    <location>
        <begin position="122"/>
        <end position="145"/>
    </location>
</feature>